<reference evidence="7" key="1">
    <citation type="submission" date="2022-08" db="UniProtKB">
        <authorList>
            <consortium name="EnsemblMetazoa"/>
        </authorList>
    </citation>
    <scope>IDENTIFICATION</scope>
    <source>
        <strain evidence="7">Israel</strain>
    </source>
</reference>
<keyword evidence="2 4" id="KW-0444">Lipid biosynthesis</keyword>
<dbReference type="VEuPathDB" id="VectorBase:PPAI006193"/>
<keyword evidence="4" id="KW-0521">NADP</keyword>
<comment type="function">
    <text evidence="4">Catalyzes the reduction of fatty acyl-CoA to fatty alcohols.</text>
</comment>
<evidence type="ECO:0000256" key="4">
    <source>
        <dbReference type="RuleBase" id="RU363097"/>
    </source>
</evidence>
<evidence type="ECO:0000256" key="3">
    <source>
        <dbReference type="ARBA" id="ARBA00023098"/>
    </source>
</evidence>
<dbReference type="Pfam" id="PF03015">
    <property type="entry name" value="Sterile"/>
    <property type="match status" value="2"/>
</dbReference>
<feature type="domain" description="Thioester reductase (TE)" evidence="6">
    <location>
        <begin position="20"/>
        <end position="152"/>
    </location>
</feature>
<keyword evidence="4" id="KW-0560">Oxidoreductase</keyword>
<dbReference type="InterPro" id="IPR036291">
    <property type="entry name" value="NAD(P)-bd_dom_sf"/>
</dbReference>
<dbReference type="EMBL" id="AJVK01032610">
    <property type="status" value="NOT_ANNOTATED_CDS"/>
    <property type="molecule type" value="Genomic_DNA"/>
</dbReference>
<keyword evidence="4" id="KW-0472">Membrane</keyword>
<dbReference type="VEuPathDB" id="VectorBase:PPAPM1_001055"/>
<proteinExistence type="inferred from homology"/>
<name>A0A1B0DE70_PHLPP</name>
<evidence type="ECO:0000313" key="8">
    <source>
        <dbReference type="Proteomes" id="UP000092462"/>
    </source>
</evidence>
<dbReference type="Pfam" id="PF07993">
    <property type="entry name" value="NAD_binding_4"/>
    <property type="match status" value="2"/>
</dbReference>
<feature type="domain" description="Fatty acyl-CoA reductase C-terminal" evidence="5">
    <location>
        <begin position="288"/>
        <end position="380"/>
    </location>
</feature>
<comment type="catalytic activity">
    <reaction evidence="4">
        <text>a long-chain fatty acyl-CoA + 2 NADPH + 2 H(+) = a long-chain primary fatty alcohol + 2 NADP(+) + CoA</text>
        <dbReference type="Rhea" id="RHEA:52716"/>
        <dbReference type="ChEBI" id="CHEBI:15378"/>
        <dbReference type="ChEBI" id="CHEBI:57287"/>
        <dbReference type="ChEBI" id="CHEBI:57783"/>
        <dbReference type="ChEBI" id="CHEBI:58349"/>
        <dbReference type="ChEBI" id="CHEBI:77396"/>
        <dbReference type="ChEBI" id="CHEBI:83139"/>
        <dbReference type="EC" id="1.2.1.84"/>
    </reaction>
</comment>
<protein>
    <recommendedName>
        <fullName evidence="4">Fatty acyl-CoA reductase</fullName>
        <ecNumber evidence="4">1.2.1.84</ecNumber>
    </recommendedName>
</protein>
<dbReference type="GO" id="GO:0080019">
    <property type="term" value="F:alcohol-forming very long-chain fatty acyl-CoA reductase activity"/>
    <property type="evidence" value="ECO:0007669"/>
    <property type="project" value="InterPro"/>
</dbReference>
<dbReference type="InterPro" id="IPR013120">
    <property type="entry name" value="FAR_NAD-bd"/>
</dbReference>
<dbReference type="SUPFAM" id="SSF51735">
    <property type="entry name" value="NAD(P)-binding Rossmann-fold domains"/>
    <property type="match status" value="1"/>
</dbReference>
<dbReference type="GO" id="GO:0102965">
    <property type="term" value="F:alcohol-forming long-chain fatty acyl-CoA reductase activity"/>
    <property type="evidence" value="ECO:0007669"/>
    <property type="project" value="UniProtKB-EC"/>
</dbReference>
<evidence type="ECO:0000259" key="5">
    <source>
        <dbReference type="Pfam" id="PF03015"/>
    </source>
</evidence>
<dbReference type="PANTHER" id="PTHR11011">
    <property type="entry name" value="MALE STERILITY PROTEIN 2-RELATED"/>
    <property type="match status" value="1"/>
</dbReference>
<dbReference type="EMBL" id="AJVK01032608">
    <property type="status" value="NOT_ANNOTATED_CDS"/>
    <property type="molecule type" value="Genomic_DNA"/>
</dbReference>
<keyword evidence="4" id="KW-1133">Transmembrane helix</keyword>
<dbReference type="CDD" id="cd09071">
    <property type="entry name" value="FAR_C"/>
    <property type="match status" value="2"/>
</dbReference>
<dbReference type="PANTHER" id="PTHR11011:SF24">
    <property type="entry name" value="FATTY ACYL-COA REDUCTASE"/>
    <property type="match status" value="1"/>
</dbReference>
<feature type="transmembrane region" description="Helical" evidence="4">
    <location>
        <begin position="634"/>
        <end position="655"/>
    </location>
</feature>
<evidence type="ECO:0000256" key="1">
    <source>
        <dbReference type="ARBA" id="ARBA00005928"/>
    </source>
</evidence>
<keyword evidence="8" id="KW-1185">Reference proteome</keyword>
<organism evidence="7 8">
    <name type="scientific">Phlebotomus papatasi</name>
    <name type="common">Sandfly</name>
    <dbReference type="NCBI Taxonomy" id="29031"/>
    <lineage>
        <taxon>Eukaryota</taxon>
        <taxon>Metazoa</taxon>
        <taxon>Ecdysozoa</taxon>
        <taxon>Arthropoda</taxon>
        <taxon>Hexapoda</taxon>
        <taxon>Insecta</taxon>
        <taxon>Pterygota</taxon>
        <taxon>Neoptera</taxon>
        <taxon>Endopterygota</taxon>
        <taxon>Diptera</taxon>
        <taxon>Nematocera</taxon>
        <taxon>Psychodoidea</taxon>
        <taxon>Psychodidae</taxon>
        <taxon>Phlebotomus</taxon>
        <taxon>Phlebotomus</taxon>
    </lineage>
</organism>
<dbReference type="Gene3D" id="3.40.50.720">
    <property type="entry name" value="NAD(P)-binding Rossmann-like Domain"/>
    <property type="match status" value="2"/>
</dbReference>
<feature type="transmembrane region" description="Helical" evidence="4">
    <location>
        <begin position="606"/>
        <end position="627"/>
    </location>
</feature>
<feature type="domain" description="Fatty acyl-CoA reductase C-terminal" evidence="5">
    <location>
        <begin position="615"/>
        <end position="707"/>
    </location>
</feature>
<feature type="transmembrane region" description="Helical" evidence="4">
    <location>
        <begin position="279"/>
        <end position="300"/>
    </location>
</feature>
<keyword evidence="4" id="KW-0812">Transmembrane</keyword>
<dbReference type="EC" id="1.2.1.84" evidence="4"/>
<comment type="similarity">
    <text evidence="1 4">Belongs to the fatty acyl-CoA reductase family.</text>
</comment>
<dbReference type="InterPro" id="IPR033640">
    <property type="entry name" value="FAR_C"/>
</dbReference>
<dbReference type="VEuPathDB" id="VectorBase:PPAPM1_005987"/>
<evidence type="ECO:0000256" key="2">
    <source>
        <dbReference type="ARBA" id="ARBA00022516"/>
    </source>
</evidence>
<dbReference type="EnsemblMetazoa" id="PPAI006193-RA">
    <property type="protein sequence ID" value="PPAI006193-PA"/>
    <property type="gene ID" value="PPAI006193"/>
</dbReference>
<sequence length="773" mass="89607">MKPFELPAIADFFRGREIFITGGTGFLGKAIIEKILYSCPDVKRIYLLLRCKKSVSVCDRLVKFKSNQIFNRVRERDESLLDKIEALPGDSMCLKLGLSEEDIEKMENVSVIINSAASVRFDEPLGQAVFMNTRSARELCLIAEKLKNLKVLIRSLRSIILFLVTPSVKEPFEGWVDNFNGITGILAAGGSGLARALYGSTKVKNNFQPLDVCVRSLLVATWKRGRAIGNEMAVYNCACSKEREVQIGEVFSNCCKICVDVPLDEMIWLPNATLTTCFYFYKIILFLFQVFPGMIFDFVLKIIKKKPIALFIMRKFHFASSSLSYFMFRDWLFVNDNCFNLMNDIKNEDMEAFGFDFYESIGIMEYMYQSSLGGRRYLMNQPDENLPRARRNYRIFWLLDRGNLKVLVHISTTYCNTNYPVIEEKVYPPLADWRETIKMAESVDTDILEIIAKKYMDFQPNTYTFTKHLAEQIMNEWSGKLPIIIFRPSIMAPSVKEPFEGWVDNFNGIIGLVVAGGSGIARVYYFSQKIKGNFQPLDVCVRSLLVATWKHGQGISNNMVVYNCACSREKEISGGEIFSICSKAKSEIPFNEMIWLPNATVTSYYFFYKFILFLFQVFPGMIFDLILKICNKKAIVLFFMRKFHYATCALSYFLFKSWYIVTENYCNLMNDIKNEDVEEFRFDLYESFDLKEYMYQSTLGGRRYLLNQPDEDLPQARRNYRIFWLLDRGVKLIFWSSLIYFLITRYDLLNFSNDNILLHHSLKILNISSTSLP</sequence>
<feature type="domain" description="Thioester reductase (TE)" evidence="6">
    <location>
        <begin position="403"/>
        <end position="543"/>
    </location>
</feature>
<dbReference type="GO" id="GO:0005777">
    <property type="term" value="C:peroxisome"/>
    <property type="evidence" value="ECO:0007669"/>
    <property type="project" value="TreeGrafter"/>
</dbReference>
<evidence type="ECO:0000259" key="6">
    <source>
        <dbReference type="Pfam" id="PF07993"/>
    </source>
</evidence>
<dbReference type="EMBL" id="AJVK01032609">
    <property type="status" value="NOT_ANNOTATED_CDS"/>
    <property type="molecule type" value="Genomic_DNA"/>
</dbReference>
<feature type="transmembrane region" description="Helical" evidence="4">
    <location>
        <begin position="722"/>
        <end position="743"/>
    </location>
</feature>
<dbReference type="Proteomes" id="UP000092462">
    <property type="component" value="Unassembled WGS sequence"/>
</dbReference>
<dbReference type="InterPro" id="IPR026055">
    <property type="entry name" value="FAR"/>
</dbReference>
<accession>A0A1B0DE70</accession>
<dbReference type="GO" id="GO:0035336">
    <property type="term" value="P:long-chain fatty-acyl-CoA metabolic process"/>
    <property type="evidence" value="ECO:0007669"/>
    <property type="project" value="TreeGrafter"/>
</dbReference>
<keyword evidence="3 4" id="KW-0443">Lipid metabolism</keyword>
<evidence type="ECO:0000313" key="7">
    <source>
        <dbReference type="EnsemblMetazoa" id="PPAI006193-PA"/>
    </source>
</evidence>
<dbReference type="AlphaFoldDB" id="A0A1B0DE70"/>